<accession>A0A9D4F6Q9</accession>
<reference evidence="1" key="2">
    <citation type="submission" date="2020-11" db="EMBL/GenBank/DDBJ databases">
        <authorList>
            <person name="McCartney M.A."/>
            <person name="Auch B."/>
            <person name="Kono T."/>
            <person name="Mallez S."/>
            <person name="Becker A."/>
            <person name="Gohl D.M."/>
            <person name="Silverstein K.A.T."/>
            <person name="Koren S."/>
            <person name="Bechman K.B."/>
            <person name="Herman A."/>
            <person name="Abrahante J.E."/>
            <person name="Garbe J."/>
        </authorList>
    </citation>
    <scope>NUCLEOTIDE SEQUENCE</scope>
    <source>
        <strain evidence="1">Duluth1</strain>
        <tissue evidence="1">Whole animal</tissue>
    </source>
</reference>
<reference evidence="1" key="1">
    <citation type="journal article" date="2019" name="bioRxiv">
        <title>The Genome of the Zebra Mussel, Dreissena polymorpha: A Resource for Invasive Species Research.</title>
        <authorList>
            <person name="McCartney M.A."/>
            <person name="Auch B."/>
            <person name="Kono T."/>
            <person name="Mallez S."/>
            <person name="Zhang Y."/>
            <person name="Obille A."/>
            <person name="Becker A."/>
            <person name="Abrahante J.E."/>
            <person name="Garbe J."/>
            <person name="Badalamenti J.P."/>
            <person name="Herman A."/>
            <person name="Mangelson H."/>
            <person name="Liachko I."/>
            <person name="Sullivan S."/>
            <person name="Sone E.D."/>
            <person name="Koren S."/>
            <person name="Silverstein K.A.T."/>
            <person name="Beckman K.B."/>
            <person name="Gohl D.M."/>
        </authorList>
    </citation>
    <scope>NUCLEOTIDE SEQUENCE</scope>
    <source>
        <strain evidence="1">Duluth1</strain>
        <tissue evidence="1">Whole animal</tissue>
    </source>
</reference>
<evidence type="ECO:0000313" key="1">
    <source>
        <dbReference type="EMBL" id="KAH3791968.1"/>
    </source>
</evidence>
<protein>
    <submittedName>
        <fullName evidence="1">Uncharacterized protein</fullName>
    </submittedName>
</protein>
<name>A0A9D4F6Q9_DREPO</name>
<dbReference type="AlphaFoldDB" id="A0A9D4F6Q9"/>
<evidence type="ECO:0000313" key="2">
    <source>
        <dbReference type="Proteomes" id="UP000828390"/>
    </source>
</evidence>
<proteinExistence type="predicted"/>
<keyword evidence="2" id="KW-1185">Reference proteome</keyword>
<comment type="caution">
    <text evidence="1">The sequence shown here is derived from an EMBL/GenBank/DDBJ whole genome shotgun (WGS) entry which is preliminary data.</text>
</comment>
<sequence length="89" mass="10153">MFKGQQLTVCFVQGQTTQNLLRLKANISETAKFMGKQLRVSYGPRFNNLVSAMFKETNSGQAMYQRQTTLALLYSRANNQGKQCKQLRV</sequence>
<gene>
    <name evidence="1" type="ORF">DPMN_145457</name>
</gene>
<dbReference type="Proteomes" id="UP000828390">
    <property type="component" value="Unassembled WGS sequence"/>
</dbReference>
<dbReference type="EMBL" id="JAIWYP010000007">
    <property type="protein sequence ID" value="KAH3791968.1"/>
    <property type="molecule type" value="Genomic_DNA"/>
</dbReference>
<organism evidence="1 2">
    <name type="scientific">Dreissena polymorpha</name>
    <name type="common">Zebra mussel</name>
    <name type="synonym">Mytilus polymorpha</name>
    <dbReference type="NCBI Taxonomy" id="45954"/>
    <lineage>
        <taxon>Eukaryota</taxon>
        <taxon>Metazoa</taxon>
        <taxon>Spiralia</taxon>
        <taxon>Lophotrochozoa</taxon>
        <taxon>Mollusca</taxon>
        <taxon>Bivalvia</taxon>
        <taxon>Autobranchia</taxon>
        <taxon>Heteroconchia</taxon>
        <taxon>Euheterodonta</taxon>
        <taxon>Imparidentia</taxon>
        <taxon>Neoheterodontei</taxon>
        <taxon>Myida</taxon>
        <taxon>Dreissenoidea</taxon>
        <taxon>Dreissenidae</taxon>
        <taxon>Dreissena</taxon>
    </lineage>
</organism>